<dbReference type="PANTHER" id="PTHR12526:SF638">
    <property type="entry name" value="SPORE COAT PROTEIN SA"/>
    <property type="match status" value="1"/>
</dbReference>
<organism evidence="3">
    <name type="scientific">marine sediment metagenome</name>
    <dbReference type="NCBI Taxonomy" id="412755"/>
    <lineage>
        <taxon>unclassified sequences</taxon>
        <taxon>metagenomes</taxon>
        <taxon>ecological metagenomes</taxon>
    </lineage>
</organism>
<dbReference type="PANTHER" id="PTHR12526">
    <property type="entry name" value="GLYCOSYLTRANSFERASE"/>
    <property type="match status" value="1"/>
</dbReference>
<dbReference type="InterPro" id="IPR028098">
    <property type="entry name" value="Glyco_trans_4-like_N"/>
</dbReference>
<dbReference type="SUPFAM" id="SSF53756">
    <property type="entry name" value="UDP-Glycosyltransferase/glycogen phosphorylase"/>
    <property type="match status" value="1"/>
</dbReference>
<dbReference type="GO" id="GO:0016757">
    <property type="term" value="F:glycosyltransferase activity"/>
    <property type="evidence" value="ECO:0007669"/>
    <property type="project" value="InterPro"/>
</dbReference>
<dbReference type="Gene3D" id="3.40.50.2000">
    <property type="entry name" value="Glycogen Phosphorylase B"/>
    <property type="match status" value="2"/>
</dbReference>
<dbReference type="AlphaFoldDB" id="A0A0F9NSJ2"/>
<evidence type="ECO:0008006" key="4">
    <source>
        <dbReference type="Google" id="ProtNLM"/>
    </source>
</evidence>
<dbReference type="Pfam" id="PF00534">
    <property type="entry name" value="Glycos_transf_1"/>
    <property type="match status" value="1"/>
</dbReference>
<evidence type="ECO:0000313" key="3">
    <source>
        <dbReference type="EMBL" id="KKN20884.1"/>
    </source>
</evidence>
<dbReference type="EMBL" id="LAZR01003199">
    <property type="protein sequence ID" value="KKN20884.1"/>
    <property type="molecule type" value="Genomic_DNA"/>
</dbReference>
<comment type="caution">
    <text evidence="3">The sequence shown here is derived from an EMBL/GenBank/DDBJ whole genome shotgun (WGS) entry which is preliminary data.</text>
</comment>
<sequence>MADAMAQLLESPALRSSLSRRAAGVVRRYYGAGAMADDYIELFDEVVRTAQIIRSPRTGAGPDVVMLGPQTPPTGGMASVVRAMRRSGLARQSRLTVINSGKTTRQGRTLISGLAAQAGLLWRLIVAIAAGRADLVHIHTCSGRTFWRDCVHALVARLMRRGVIWHVHGGRFAEFAAGCGPVGRAVMRRAFESASAVIVLGDTWRRQLMPYAPRARWRVVPNGVPLAEGPLGERGETFLFLGHFGRDKGAAELVQAAALAAGRGRKLRVDLAGHETAPHQRDKLADVAARAGLEDHVRFLGVLAGPAKQAALASAGCVVLPSYVEAMPMALLEAMAHGRAVIATHVGAVAEVITDGVEGFLIAPGDADALADAMTRLAEDPSLRQRMGRAGRRRAEQRFSADAMGKRVLAIYNDVLEARP</sequence>
<dbReference type="Pfam" id="PF13439">
    <property type="entry name" value="Glyco_transf_4"/>
    <property type="match status" value="1"/>
</dbReference>
<gene>
    <name evidence="3" type="ORF">LCGC14_0931050</name>
</gene>
<proteinExistence type="predicted"/>
<feature type="non-terminal residue" evidence="3">
    <location>
        <position position="1"/>
    </location>
</feature>
<dbReference type="CDD" id="cd03801">
    <property type="entry name" value="GT4_PimA-like"/>
    <property type="match status" value="1"/>
</dbReference>
<accession>A0A0F9NSJ2</accession>
<name>A0A0F9NSJ2_9ZZZZ</name>
<feature type="domain" description="Glycosyl transferase family 1" evidence="1">
    <location>
        <begin position="233"/>
        <end position="394"/>
    </location>
</feature>
<protein>
    <recommendedName>
        <fullName evidence="4">Glycosyl transferase family 1 domain-containing protein</fullName>
    </recommendedName>
</protein>
<dbReference type="InterPro" id="IPR001296">
    <property type="entry name" value="Glyco_trans_1"/>
</dbReference>
<evidence type="ECO:0000259" key="2">
    <source>
        <dbReference type="Pfam" id="PF13439"/>
    </source>
</evidence>
<evidence type="ECO:0000259" key="1">
    <source>
        <dbReference type="Pfam" id="PF00534"/>
    </source>
</evidence>
<reference evidence="3" key="1">
    <citation type="journal article" date="2015" name="Nature">
        <title>Complex archaea that bridge the gap between prokaryotes and eukaryotes.</title>
        <authorList>
            <person name="Spang A."/>
            <person name="Saw J.H."/>
            <person name="Jorgensen S.L."/>
            <person name="Zaremba-Niedzwiedzka K."/>
            <person name="Martijn J."/>
            <person name="Lind A.E."/>
            <person name="van Eijk R."/>
            <person name="Schleper C."/>
            <person name="Guy L."/>
            <person name="Ettema T.J."/>
        </authorList>
    </citation>
    <scope>NUCLEOTIDE SEQUENCE</scope>
</reference>
<feature type="domain" description="Glycosyltransferase subfamily 4-like N-terminal" evidence="2">
    <location>
        <begin position="113"/>
        <end position="227"/>
    </location>
</feature>